<organism evidence="1 4">
    <name type="scientific">Trichinella pseudospiralis</name>
    <name type="common">Parasitic roundworm</name>
    <dbReference type="NCBI Taxonomy" id="6337"/>
    <lineage>
        <taxon>Eukaryota</taxon>
        <taxon>Metazoa</taxon>
        <taxon>Ecdysozoa</taxon>
        <taxon>Nematoda</taxon>
        <taxon>Enoplea</taxon>
        <taxon>Dorylaimia</taxon>
        <taxon>Trichinellida</taxon>
        <taxon>Trichinellidae</taxon>
        <taxon>Trichinella</taxon>
    </lineage>
</organism>
<dbReference type="EMBL" id="JYDS01000348">
    <property type="protein sequence ID" value="KRZ11841.1"/>
    <property type="molecule type" value="Genomic_DNA"/>
</dbReference>
<evidence type="ECO:0000313" key="4">
    <source>
        <dbReference type="Proteomes" id="UP000054632"/>
    </source>
</evidence>
<dbReference type="Proteomes" id="UP000054805">
    <property type="component" value="Unassembled WGS sequence"/>
</dbReference>
<dbReference type="EMBL" id="JYDV01000138">
    <property type="protein sequence ID" value="KRZ29588.1"/>
    <property type="molecule type" value="Genomic_DNA"/>
</dbReference>
<evidence type="ECO:0000313" key="2">
    <source>
        <dbReference type="EMBL" id="KRZ11841.1"/>
    </source>
</evidence>
<dbReference type="AlphaFoldDB" id="A0A0V1EQ15"/>
<evidence type="ECO:0000313" key="5">
    <source>
        <dbReference type="Proteomes" id="UP000054805"/>
    </source>
</evidence>
<reference evidence="4 5" key="1">
    <citation type="submission" date="2015-01" db="EMBL/GenBank/DDBJ databases">
        <title>Evolution of Trichinella species and genotypes.</title>
        <authorList>
            <person name="Korhonen P.K."/>
            <person name="Edoardo P."/>
            <person name="Giuseppe L.R."/>
            <person name="Gasser R.B."/>
        </authorList>
    </citation>
    <scope>NUCLEOTIDE SEQUENCE [LARGE SCALE GENOMIC DNA]</scope>
    <source>
        <strain evidence="1">ISS13</strain>
        <strain evidence="3">ISS176</strain>
        <strain evidence="2">ISS588</strain>
    </source>
</reference>
<evidence type="ECO:0000313" key="1">
    <source>
        <dbReference type="EMBL" id="KRY75870.1"/>
    </source>
</evidence>
<dbReference type="Proteomes" id="UP000054632">
    <property type="component" value="Unassembled WGS sequence"/>
</dbReference>
<name>A0A0V1EQ15_TRIPS</name>
<dbReference type="Proteomes" id="UP000054826">
    <property type="component" value="Unassembled WGS sequence"/>
</dbReference>
<comment type="caution">
    <text evidence="1">The sequence shown here is derived from an EMBL/GenBank/DDBJ whole genome shotgun (WGS) entry which is preliminary data.</text>
</comment>
<dbReference type="EMBL" id="JYDR01000015">
    <property type="protein sequence ID" value="KRY75870.1"/>
    <property type="molecule type" value="Genomic_DNA"/>
</dbReference>
<proteinExistence type="predicted"/>
<accession>A0A0V1EQ15</accession>
<protein>
    <submittedName>
        <fullName evidence="1">Uncharacterized protein</fullName>
    </submittedName>
</protein>
<evidence type="ECO:0000313" key="3">
    <source>
        <dbReference type="EMBL" id="KRZ29588.1"/>
    </source>
</evidence>
<gene>
    <name evidence="1" type="ORF">T4A_6874</name>
    <name evidence="2" type="ORF">T4B_10612</name>
    <name evidence="3" type="ORF">T4C_9509</name>
</gene>
<keyword evidence="5" id="KW-1185">Reference proteome</keyword>
<sequence>MHKATVRFYYNQTCSIHNTRPSLGSYDNLDIFHIAQATHTTAVFGNFAYCRKDCIETLKRAKNEIIEAQKNNAG</sequence>